<dbReference type="InterPro" id="IPR002893">
    <property type="entry name" value="Znf_MYND"/>
</dbReference>
<evidence type="ECO:0000256" key="5">
    <source>
        <dbReference type="ARBA" id="ARBA00022771"/>
    </source>
</evidence>
<dbReference type="GO" id="GO:0005634">
    <property type="term" value="C:nucleus"/>
    <property type="evidence" value="ECO:0007669"/>
    <property type="project" value="TreeGrafter"/>
</dbReference>
<accession>A0A8K0G2U6</accession>
<evidence type="ECO:0000259" key="8">
    <source>
        <dbReference type="PROSITE" id="PS50280"/>
    </source>
</evidence>
<evidence type="ECO:0000313" key="10">
    <source>
        <dbReference type="EMBL" id="KAF2883981.1"/>
    </source>
</evidence>
<dbReference type="GO" id="GO:0008757">
    <property type="term" value="F:S-adenosylmethionine-dependent methyltransferase activity"/>
    <property type="evidence" value="ECO:0007669"/>
    <property type="project" value="UniProtKB-ARBA"/>
</dbReference>
<dbReference type="SUPFAM" id="SSF82199">
    <property type="entry name" value="SET domain"/>
    <property type="match status" value="1"/>
</dbReference>
<evidence type="ECO:0000256" key="2">
    <source>
        <dbReference type="ARBA" id="ARBA00022679"/>
    </source>
</evidence>
<dbReference type="GO" id="GO:0008270">
    <property type="term" value="F:zinc ion binding"/>
    <property type="evidence" value="ECO:0007669"/>
    <property type="project" value="UniProtKB-KW"/>
</dbReference>
<dbReference type="GO" id="GO:0042826">
    <property type="term" value="F:histone deacetylase binding"/>
    <property type="evidence" value="ECO:0007669"/>
    <property type="project" value="TreeGrafter"/>
</dbReference>
<dbReference type="PANTHER" id="PTHR46165">
    <property type="entry name" value="SET AND MYND DOMAIN-CONTAINING PROTEIN 4"/>
    <property type="match status" value="1"/>
</dbReference>
<keyword evidence="6" id="KW-0862">Zinc</keyword>
<evidence type="ECO:0000259" key="9">
    <source>
        <dbReference type="PROSITE" id="PS50865"/>
    </source>
</evidence>
<dbReference type="EMBL" id="VTPC01090246">
    <property type="protein sequence ID" value="KAF2883981.1"/>
    <property type="molecule type" value="Genomic_DNA"/>
</dbReference>
<sequence length="610" mass="70541">MRKTLLEASELTNCLSKPAKEKYRKTICELLSVKPEEIPPDIDTELLPNLPTMEQNDSFINASSSVGFRYTRRKGLNVFAKKDIKRGDVLFIEKPFAFAPVRTFSNIDQPHDFGNTDVVLVHVQKYCQYCLALLKSYIPCKTCVKHLYCNEECRDLAWAEFHRWECYAVRSDMIHVNNHGYLSLRIIFKALSMGFSSSNINFDDLKEYGSKNNNYNFVYNMYRNWNELKECWLKLYAATAAFWVHYLKKKTDFFKCVKELPSFISKSEKELMSYVGGLIIRHCIQLHTNTIPLRIIDECQLKNVMIAITVCPSATLMRHSCLPNTSHYFLNDIMVVKATEDIKENEEIFRSYTSVVSTAAGIELAHAHEVGRKTMLKDLCFVNCKCRACINPRLTMGALNAYLCVRCRGAWACMEETKDRAELLLKEHKCLDCNYKSLLPQELIEKEDFLINLVIEFSRSNNIKDANICRNIGDSIYVRTHPFYATYYSGLNDYYLLKGDMKEYLESGKQLIALCKQRRTSIVVDTAIMTYTYCLNALEYLKKHAVQTKLQDLGHCLNILTDFLNEVTDVLNFYYPQLLDTLEPHLNSVQELRILHTLRIANSKGISTMV</sequence>
<dbReference type="Gene3D" id="6.10.140.2220">
    <property type="match status" value="1"/>
</dbReference>
<dbReference type="SUPFAM" id="SSF144232">
    <property type="entry name" value="HIT/MYND zinc finger-like"/>
    <property type="match status" value="1"/>
</dbReference>
<dbReference type="InterPro" id="IPR001214">
    <property type="entry name" value="SET_dom"/>
</dbReference>
<dbReference type="PANTHER" id="PTHR46165:SF2">
    <property type="entry name" value="SET AND MYND DOMAIN-CONTAINING PROTEIN 4"/>
    <property type="match status" value="1"/>
</dbReference>
<dbReference type="InterPro" id="IPR046341">
    <property type="entry name" value="SET_dom_sf"/>
</dbReference>
<feature type="domain" description="SET" evidence="8">
    <location>
        <begin position="64"/>
        <end position="353"/>
    </location>
</feature>
<evidence type="ECO:0008006" key="12">
    <source>
        <dbReference type="Google" id="ProtNLM"/>
    </source>
</evidence>
<evidence type="ECO:0000256" key="1">
    <source>
        <dbReference type="ARBA" id="ARBA00022603"/>
    </source>
</evidence>
<evidence type="ECO:0000256" key="6">
    <source>
        <dbReference type="ARBA" id="ARBA00022833"/>
    </source>
</evidence>
<evidence type="ECO:0000256" key="7">
    <source>
        <dbReference type="PROSITE-ProRule" id="PRU00134"/>
    </source>
</evidence>
<dbReference type="Gene3D" id="1.10.220.160">
    <property type="match status" value="1"/>
</dbReference>
<comment type="caution">
    <text evidence="10">The sequence shown here is derived from an EMBL/GenBank/DDBJ whole genome shotgun (WGS) entry which is preliminary data.</text>
</comment>
<keyword evidence="5 7" id="KW-0863">Zinc-finger</keyword>
<dbReference type="Pfam" id="PF00856">
    <property type="entry name" value="SET"/>
    <property type="match status" value="1"/>
</dbReference>
<protein>
    <recommendedName>
        <fullName evidence="12">SET and MYND domain-containing protein 4</fullName>
    </recommendedName>
</protein>
<feature type="domain" description="MYND-type" evidence="9">
    <location>
        <begin position="127"/>
        <end position="166"/>
    </location>
</feature>
<dbReference type="PROSITE" id="PS50865">
    <property type="entry name" value="ZF_MYND_2"/>
    <property type="match status" value="1"/>
</dbReference>
<keyword evidence="4" id="KW-0479">Metal-binding</keyword>
<dbReference type="Gene3D" id="2.170.270.10">
    <property type="entry name" value="SET domain"/>
    <property type="match status" value="1"/>
</dbReference>
<dbReference type="GO" id="GO:0008276">
    <property type="term" value="F:protein methyltransferase activity"/>
    <property type="evidence" value="ECO:0007669"/>
    <property type="project" value="UniProtKB-ARBA"/>
</dbReference>
<dbReference type="AlphaFoldDB" id="A0A8K0G2U6"/>
<dbReference type="InterPro" id="IPR052097">
    <property type="entry name" value="SET-MYND_domain_protein"/>
</dbReference>
<keyword evidence="1" id="KW-0489">Methyltransferase</keyword>
<dbReference type="GO" id="GO:0005737">
    <property type="term" value="C:cytoplasm"/>
    <property type="evidence" value="ECO:0007669"/>
    <property type="project" value="TreeGrafter"/>
</dbReference>
<reference evidence="10" key="1">
    <citation type="submission" date="2019-08" db="EMBL/GenBank/DDBJ databases">
        <title>The genome of the North American firefly Photinus pyralis.</title>
        <authorList>
            <consortium name="Photinus pyralis genome working group"/>
            <person name="Fallon T.R."/>
            <person name="Sander Lower S.E."/>
            <person name="Weng J.-K."/>
        </authorList>
    </citation>
    <scope>NUCLEOTIDE SEQUENCE</scope>
    <source>
        <strain evidence="10">TRF0915ILg1</strain>
        <tissue evidence="10">Whole body</tissue>
    </source>
</reference>
<evidence type="ECO:0000256" key="3">
    <source>
        <dbReference type="ARBA" id="ARBA00022691"/>
    </source>
</evidence>
<keyword evidence="11" id="KW-1185">Reference proteome</keyword>
<dbReference type="OrthoDB" id="6746431at2759"/>
<dbReference type="PROSITE" id="PS50280">
    <property type="entry name" value="SET"/>
    <property type="match status" value="1"/>
</dbReference>
<proteinExistence type="predicted"/>
<keyword evidence="2" id="KW-0808">Transferase</keyword>
<keyword evidence="3" id="KW-0949">S-adenosyl-L-methionine</keyword>
<evidence type="ECO:0000256" key="4">
    <source>
        <dbReference type="ARBA" id="ARBA00022723"/>
    </source>
</evidence>
<evidence type="ECO:0000313" key="11">
    <source>
        <dbReference type="Proteomes" id="UP000801492"/>
    </source>
</evidence>
<dbReference type="GO" id="GO:0032259">
    <property type="term" value="P:methylation"/>
    <property type="evidence" value="ECO:0007669"/>
    <property type="project" value="UniProtKB-KW"/>
</dbReference>
<gene>
    <name evidence="10" type="ORF">ILUMI_22179</name>
</gene>
<organism evidence="10 11">
    <name type="scientific">Ignelater luminosus</name>
    <name type="common">Cucubano</name>
    <name type="synonym">Pyrophorus luminosus</name>
    <dbReference type="NCBI Taxonomy" id="2038154"/>
    <lineage>
        <taxon>Eukaryota</taxon>
        <taxon>Metazoa</taxon>
        <taxon>Ecdysozoa</taxon>
        <taxon>Arthropoda</taxon>
        <taxon>Hexapoda</taxon>
        <taxon>Insecta</taxon>
        <taxon>Pterygota</taxon>
        <taxon>Neoptera</taxon>
        <taxon>Endopterygota</taxon>
        <taxon>Coleoptera</taxon>
        <taxon>Polyphaga</taxon>
        <taxon>Elateriformia</taxon>
        <taxon>Elateroidea</taxon>
        <taxon>Elateridae</taxon>
        <taxon>Agrypninae</taxon>
        <taxon>Pyrophorini</taxon>
        <taxon>Ignelater</taxon>
    </lineage>
</organism>
<name>A0A8K0G2U6_IGNLU</name>
<dbReference type="Proteomes" id="UP000801492">
    <property type="component" value="Unassembled WGS sequence"/>
</dbReference>
<dbReference type="Pfam" id="PF01753">
    <property type="entry name" value="zf-MYND"/>
    <property type="match status" value="1"/>
</dbReference>
<dbReference type="GO" id="GO:0008170">
    <property type="term" value="F:N-methyltransferase activity"/>
    <property type="evidence" value="ECO:0007669"/>
    <property type="project" value="UniProtKB-ARBA"/>
</dbReference>